<dbReference type="Pfam" id="PF03176">
    <property type="entry name" value="MMPL"/>
    <property type="match status" value="1"/>
</dbReference>
<dbReference type="Gene3D" id="1.20.1640.10">
    <property type="entry name" value="Multidrug efflux transporter AcrB transmembrane domain"/>
    <property type="match status" value="2"/>
</dbReference>
<accession>A0A1W6LFK2</accession>
<evidence type="ECO:0000256" key="2">
    <source>
        <dbReference type="ARBA" id="ARBA00022475"/>
    </source>
</evidence>
<dbReference type="InterPro" id="IPR050545">
    <property type="entry name" value="Mycobact_MmpL"/>
</dbReference>
<evidence type="ECO:0000256" key="4">
    <source>
        <dbReference type="ARBA" id="ARBA00022989"/>
    </source>
</evidence>
<gene>
    <name evidence="6" type="ORF">A4W93_25810</name>
</gene>
<evidence type="ECO:0000313" key="7">
    <source>
        <dbReference type="Proteomes" id="UP000193427"/>
    </source>
</evidence>
<sequence length="786" mass="84450">MQPASTDRRAWAAAALLWLACVLAVAGHQWHFWRHAAIDTDVLALLPENEHEPEITEATRRLADRAQRQVIVLLGASDWPTAKAAAAAWRQALPASTLKPAPGLDGGSLGRAVDFYRPWRDRLLTADQRADLSRQPASAWVDKSLATLFQPAAGLRLSDWAADPLALWSRWWTDRAADTKLRPRDGELWVSVEGREWIALPYEVSGSAFALDGEAVLGRALGAADAAARAVAPQVMLLRAGVPLHGEAAAVQANQEINTIGWGSLAAVLLLVWLAFRSLRPIVLVALSLGVGVAAALSVTVWWFGQVHLITLVFGASLVGVAEDYGIHYFASRQGNPDAAPRSLMRQLLPGLALALATSVLAYLTLGLAPFPGLRQMAVFSAVGLTAAFLTAACWFPWLDRGAVRPTRFAAKVAASLDRWPRLGWSPRELLLYAVVLALCAGGWWRVHTNDDIRQLQGSPAALMQSQRDVGRLLGVPSPAQFYLVRGADAESVLAREEALKARLDTLVRDGRLAGYRAVSDWVPSAARQAADAALTAKVEGEVVAAVNTRLGEALRRPAFDAAPLTLDRWLADPVSAPSRDLWLGPVRGGVASVVMVRGLHDPALLPQLAALSEGLEGVRWVDKTAEVSDLLGRYRVAMTWLLVLGHVAVFVLLWWRLRGRAWRASLPAVIASGLAVAILGYMGQPFQLFTVLALVLLLGIGVDYGIFLLEHDGDPSAWLAVVLGAASTWLSFGLLGLSATPALRAFGLTLLFGVLLVWMMAPLFRPPAVSDRPGSAPPASPPHGP</sequence>
<keyword evidence="3" id="KW-0812">Transmembrane</keyword>
<reference evidence="6 7" key="1">
    <citation type="submission" date="2016-04" db="EMBL/GenBank/DDBJ databases">
        <title>Complete genome sequence of natural rubber-degrading, novel Gram-negative bacterium, Rhizobacter gummiphilus strain NS21.</title>
        <authorList>
            <person name="Tabata M."/>
            <person name="Kasai D."/>
            <person name="Fukuda M."/>
        </authorList>
    </citation>
    <scope>NUCLEOTIDE SEQUENCE [LARGE SCALE GENOMIC DNA]</scope>
    <source>
        <strain evidence="6 7">NS21</strain>
    </source>
</reference>
<evidence type="ECO:0000313" key="6">
    <source>
        <dbReference type="EMBL" id="ARN23051.1"/>
    </source>
</evidence>
<dbReference type="GO" id="GO:0005886">
    <property type="term" value="C:plasma membrane"/>
    <property type="evidence" value="ECO:0007669"/>
    <property type="project" value="UniProtKB-SubCell"/>
</dbReference>
<keyword evidence="2" id="KW-1003">Cell membrane</keyword>
<name>A0A1W6LFK2_9BURK</name>
<dbReference type="Proteomes" id="UP000193427">
    <property type="component" value="Chromosome"/>
</dbReference>
<keyword evidence="5" id="KW-0472">Membrane</keyword>
<evidence type="ECO:0000256" key="3">
    <source>
        <dbReference type="ARBA" id="ARBA00022692"/>
    </source>
</evidence>
<organism evidence="6 7">
    <name type="scientific">Piscinibacter gummiphilus</name>
    <dbReference type="NCBI Taxonomy" id="946333"/>
    <lineage>
        <taxon>Bacteria</taxon>
        <taxon>Pseudomonadati</taxon>
        <taxon>Pseudomonadota</taxon>
        <taxon>Betaproteobacteria</taxon>
        <taxon>Burkholderiales</taxon>
        <taxon>Sphaerotilaceae</taxon>
        <taxon>Piscinibacter</taxon>
    </lineage>
</organism>
<dbReference type="RefSeq" id="WP_085753365.1">
    <property type="nucleotide sequence ID" value="NZ_BSPR01000015.1"/>
</dbReference>
<dbReference type="AlphaFoldDB" id="A0A1W6LFK2"/>
<dbReference type="OrthoDB" id="9780358at2"/>
<comment type="subcellular location">
    <subcellularLocation>
        <location evidence="1">Cell membrane</location>
        <topology evidence="1">Multi-pass membrane protein</topology>
    </subcellularLocation>
</comment>
<dbReference type="KEGG" id="rgu:A4W93_25810"/>
<evidence type="ECO:0000256" key="5">
    <source>
        <dbReference type="ARBA" id="ARBA00023136"/>
    </source>
</evidence>
<keyword evidence="4" id="KW-1133">Transmembrane helix</keyword>
<dbReference type="SUPFAM" id="SSF82866">
    <property type="entry name" value="Multidrug efflux transporter AcrB transmembrane domain"/>
    <property type="match status" value="2"/>
</dbReference>
<dbReference type="InterPro" id="IPR004869">
    <property type="entry name" value="MMPL_dom"/>
</dbReference>
<dbReference type="STRING" id="946333.A4W93_25810"/>
<keyword evidence="7" id="KW-1185">Reference proteome</keyword>
<dbReference type="PANTHER" id="PTHR33406:SF13">
    <property type="entry name" value="MEMBRANE PROTEIN YDFJ"/>
    <property type="match status" value="1"/>
</dbReference>
<evidence type="ECO:0000256" key="1">
    <source>
        <dbReference type="ARBA" id="ARBA00004651"/>
    </source>
</evidence>
<proteinExistence type="predicted"/>
<protein>
    <submittedName>
        <fullName evidence="6">Uncharacterized protein</fullName>
    </submittedName>
</protein>
<dbReference type="EMBL" id="CP015118">
    <property type="protein sequence ID" value="ARN23051.1"/>
    <property type="molecule type" value="Genomic_DNA"/>
</dbReference>
<dbReference type="PANTHER" id="PTHR33406">
    <property type="entry name" value="MEMBRANE PROTEIN MJ1562-RELATED"/>
    <property type="match status" value="1"/>
</dbReference>